<proteinExistence type="predicted"/>
<sequence>MSSEEERMTPALKRKKLRRIDKRLHEVESRPSFGSHQGEDKMIPEFDPQRTDQPVESWVRRIGRVLPLVRPDHRQVKLVANRPIGLARRWYDSQDCLAFSKPTLFAKLLRESALYEHAYLQIIST</sequence>
<accession>A0A8J6LK40</accession>
<dbReference type="Proteomes" id="UP000719412">
    <property type="component" value="Unassembled WGS sequence"/>
</dbReference>
<feature type="compositionally biased region" description="Basic and acidic residues" evidence="1">
    <location>
        <begin position="37"/>
        <end position="50"/>
    </location>
</feature>
<protein>
    <submittedName>
        <fullName evidence="2">Uncharacterized protein</fullName>
    </submittedName>
</protein>
<name>A0A8J6LK40_TENMO</name>
<evidence type="ECO:0000256" key="1">
    <source>
        <dbReference type="SAM" id="MobiDB-lite"/>
    </source>
</evidence>
<dbReference type="AlphaFoldDB" id="A0A8J6LK40"/>
<keyword evidence="3" id="KW-1185">Reference proteome</keyword>
<evidence type="ECO:0000313" key="2">
    <source>
        <dbReference type="EMBL" id="KAH0821557.1"/>
    </source>
</evidence>
<feature type="region of interest" description="Disordered" evidence="1">
    <location>
        <begin position="28"/>
        <end position="52"/>
    </location>
</feature>
<reference evidence="2" key="1">
    <citation type="journal article" date="2020" name="J Insects Food Feed">
        <title>The yellow mealworm (Tenebrio molitor) genome: a resource for the emerging insects as food and feed industry.</title>
        <authorList>
            <person name="Eriksson T."/>
            <person name="Andere A."/>
            <person name="Kelstrup H."/>
            <person name="Emery V."/>
            <person name="Picard C."/>
        </authorList>
    </citation>
    <scope>NUCLEOTIDE SEQUENCE</scope>
    <source>
        <strain evidence="2">Stoneville</strain>
        <tissue evidence="2">Whole head</tissue>
    </source>
</reference>
<reference evidence="2" key="2">
    <citation type="submission" date="2021-08" db="EMBL/GenBank/DDBJ databases">
        <authorList>
            <person name="Eriksson T."/>
        </authorList>
    </citation>
    <scope>NUCLEOTIDE SEQUENCE</scope>
    <source>
        <strain evidence="2">Stoneville</strain>
        <tissue evidence="2">Whole head</tissue>
    </source>
</reference>
<comment type="caution">
    <text evidence="2">The sequence shown here is derived from an EMBL/GenBank/DDBJ whole genome shotgun (WGS) entry which is preliminary data.</text>
</comment>
<dbReference type="EMBL" id="JABDTM020007370">
    <property type="protein sequence ID" value="KAH0821557.1"/>
    <property type="molecule type" value="Genomic_DNA"/>
</dbReference>
<evidence type="ECO:0000313" key="3">
    <source>
        <dbReference type="Proteomes" id="UP000719412"/>
    </source>
</evidence>
<organism evidence="2 3">
    <name type="scientific">Tenebrio molitor</name>
    <name type="common">Yellow mealworm beetle</name>
    <dbReference type="NCBI Taxonomy" id="7067"/>
    <lineage>
        <taxon>Eukaryota</taxon>
        <taxon>Metazoa</taxon>
        <taxon>Ecdysozoa</taxon>
        <taxon>Arthropoda</taxon>
        <taxon>Hexapoda</taxon>
        <taxon>Insecta</taxon>
        <taxon>Pterygota</taxon>
        <taxon>Neoptera</taxon>
        <taxon>Endopterygota</taxon>
        <taxon>Coleoptera</taxon>
        <taxon>Polyphaga</taxon>
        <taxon>Cucujiformia</taxon>
        <taxon>Tenebrionidae</taxon>
        <taxon>Tenebrio</taxon>
    </lineage>
</organism>
<gene>
    <name evidence="2" type="ORF">GEV33_001234</name>
</gene>